<dbReference type="GO" id="GO:0005615">
    <property type="term" value="C:extracellular space"/>
    <property type="evidence" value="ECO:0007669"/>
    <property type="project" value="TreeGrafter"/>
</dbReference>
<dbReference type="SMART" id="SM00186">
    <property type="entry name" value="FBG"/>
    <property type="match status" value="1"/>
</dbReference>
<evidence type="ECO:0000259" key="4">
    <source>
        <dbReference type="PROSITE" id="PS51406"/>
    </source>
</evidence>
<dbReference type="InterPro" id="IPR020837">
    <property type="entry name" value="Fibrinogen_CS"/>
</dbReference>
<dbReference type="InterPro" id="IPR050373">
    <property type="entry name" value="Fibrinogen_C-term_domain"/>
</dbReference>
<organism evidence="5 6">
    <name type="scientific">Drosophila hydei</name>
    <name type="common">Fruit fly</name>
    <dbReference type="NCBI Taxonomy" id="7224"/>
    <lineage>
        <taxon>Eukaryota</taxon>
        <taxon>Metazoa</taxon>
        <taxon>Ecdysozoa</taxon>
        <taxon>Arthropoda</taxon>
        <taxon>Hexapoda</taxon>
        <taxon>Insecta</taxon>
        <taxon>Pterygota</taxon>
        <taxon>Neoptera</taxon>
        <taxon>Endopterygota</taxon>
        <taxon>Diptera</taxon>
        <taxon>Brachycera</taxon>
        <taxon>Muscomorpha</taxon>
        <taxon>Ephydroidea</taxon>
        <taxon>Drosophilidae</taxon>
        <taxon>Drosophila</taxon>
    </lineage>
</organism>
<dbReference type="OrthoDB" id="6145874at2759"/>
<keyword evidence="3" id="KW-0732">Signal</keyword>
<dbReference type="Gene3D" id="3.90.215.10">
    <property type="entry name" value="Gamma Fibrinogen, chain A, domain 1"/>
    <property type="match status" value="1"/>
</dbReference>
<feature type="coiled-coil region" evidence="2">
    <location>
        <begin position="161"/>
        <end position="237"/>
    </location>
</feature>
<sequence length="461" mass="52333">MRSLICVSVTFVLLFMGSSGQSRVKLTNDLNGTASTKCQDMQSKFKQYQDVCKTINENRKLQINIYEALTRNLQLNNSHSQNTIIEHSKTILSKSDLIHKCELESSNKELKLCSLEKTLNSTQIQLSHSNEAIVNITSLNRLLKSELSDQKTKVEEQILAIDELTKLLNTEQIKVRKLNQVNGIQQAELTDSRIRIGALQATAIQSTATIEALNQQIIELKSQLDSRNENIKNLNAIVEGYSSCCKASSCVSFGASNNVHVVKVDGVDEPFEVLCNSQLAGNGWTVIQRRINGELDFYRNWNDYKKGFGSPSGEFFIGLERLYHMTKDTPHQLYIWLEDFNNISKYASFDDFKVASEQQAYALLSLGKHKGTTRNAMRVNTGQKFTTYDRDNDADEINNCAERLHGAWWYDHCGFSNLNGVYKHADLDVDPVNQGIFWVDERFHDADYSLKSVLMMIRPKD</sequence>
<dbReference type="PROSITE" id="PS51406">
    <property type="entry name" value="FIBRINOGEN_C_2"/>
    <property type="match status" value="1"/>
</dbReference>
<dbReference type="GeneID" id="111593705"/>
<evidence type="ECO:0000256" key="3">
    <source>
        <dbReference type="SAM" id="SignalP"/>
    </source>
</evidence>
<accession>A0A6J1LDG3</accession>
<dbReference type="PANTHER" id="PTHR19143">
    <property type="entry name" value="FIBRINOGEN/TENASCIN/ANGIOPOEITIN"/>
    <property type="match status" value="1"/>
</dbReference>
<protein>
    <submittedName>
        <fullName evidence="6">Angiopoietin-related protein 7-like</fullName>
    </submittedName>
</protein>
<proteinExistence type="predicted"/>
<keyword evidence="2" id="KW-0175">Coiled coil</keyword>
<dbReference type="Pfam" id="PF00147">
    <property type="entry name" value="Fibrinogen_C"/>
    <property type="match status" value="1"/>
</dbReference>
<feature type="domain" description="Fibrinogen C-terminal" evidence="4">
    <location>
        <begin position="236"/>
        <end position="461"/>
    </location>
</feature>
<evidence type="ECO:0000256" key="1">
    <source>
        <dbReference type="ARBA" id="ARBA00023157"/>
    </source>
</evidence>
<dbReference type="Proteomes" id="UP000504633">
    <property type="component" value="Unplaced"/>
</dbReference>
<evidence type="ECO:0000313" key="5">
    <source>
        <dbReference type="Proteomes" id="UP000504633"/>
    </source>
</evidence>
<dbReference type="PROSITE" id="PS00514">
    <property type="entry name" value="FIBRINOGEN_C_1"/>
    <property type="match status" value="1"/>
</dbReference>
<dbReference type="RefSeq" id="XP_023162430.2">
    <property type="nucleotide sequence ID" value="XM_023306662.2"/>
</dbReference>
<dbReference type="InterPro" id="IPR002181">
    <property type="entry name" value="Fibrinogen_a/b/g_C_dom"/>
</dbReference>
<evidence type="ECO:0000313" key="6">
    <source>
        <dbReference type="RefSeq" id="XP_023162430.2"/>
    </source>
</evidence>
<keyword evidence="5" id="KW-1185">Reference proteome</keyword>
<dbReference type="KEGG" id="dhe:111593705"/>
<dbReference type="SUPFAM" id="SSF56496">
    <property type="entry name" value="Fibrinogen C-terminal domain-like"/>
    <property type="match status" value="1"/>
</dbReference>
<dbReference type="PANTHER" id="PTHR19143:SF327">
    <property type="entry name" value="FI21813P1-RELATED"/>
    <property type="match status" value="1"/>
</dbReference>
<dbReference type="AlphaFoldDB" id="A0A6J1LDG3"/>
<dbReference type="CDD" id="cd00087">
    <property type="entry name" value="FReD"/>
    <property type="match status" value="1"/>
</dbReference>
<dbReference type="OMA" id="YYWKGAG"/>
<evidence type="ECO:0000256" key="2">
    <source>
        <dbReference type="SAM" id="Coils"/>
    </source>
</evidence>
<feature type="chain" id="PRO_5026799129" evidence="3">
    <location>
        <begin position="21"/>
        <end position="461"/>
    </location>
</feature>
<name>A0A6J1LDG3_DROHY</name>
<reference evidence="6" key="1">
    <citation type="submission" date="2025-08" db="UniProtKB">
        <authorList>
            <consortium name="RefSeq"/>
        </authorList>
    </citation>
    <scope>IDENTIFICATION</scope>
    <source>
        <strain evidence="6">15085-1641.00</strain>
        <tissue evidence="6">Whole body</tissue>
    </source>
</reference>
<dbReference type="InterPro" id="IPR036056">
    <property type="entry name" value="Fibrinogen-like_C"/>
</dbReference>
<dbReference type="InterPro" id="IPR014716">
    <property type="entry name" value="Fibrinogen_a/b/g_C_1"/>
</dbReference>
<keyword evidence="1" id="KW-1015">Disulfide bond</keyword>
<feature type="signal peptide" evidence="3">
    <location>
        <begin position="1"/>
        <end position="20"/>
    </location>
</feature>
<gene>
    <name evidence="6" type="primary">LOC111593705</name>
</gene>